<organism evidence="1 2">
    <name type="scientific">Aphis craccivora</name>
    <name type="common">Cowpea aphid</name>
    <dbReference type="NCBI Taxonomy" id="307492"/>
    <lineage>
        <taxon>Eukaryota</taxon>
        <taxon>Metazoa</taxon>
        <taxon>Ecdysozoa</taxon>
        <taxon>Arthropoda</taxon>
        <taxon>Hexapoda</taxon>
        <taxon>Insecta</taxon>
        <taxon>Pterygota</taxon>
        <taxon>Neoptera</taxon>
        <taxon>Paraneoptera</taxon>
        <taxon>Hemiptera</taxon>
        <taxon>Sternorrhyncha</taxon>
        <taxon>Aphidomorpha</taxon>
        <taxon>Aphidoidea</taxon>
        <taxon>Aphididae</taxon>
        <taxon>Aphidini</taxon>
        <taxon>Aphis</taxon>
        <taxon>Aphis</taxon>
    </lineage>
</organism>
<sequence length="156" mass="17649">MYKTMRMLGCPKPYVREIFYRGFATEVICSTVFELKITAAIHNFLTTTIKNYFIKSCFLPAAIFSITYYCPYSILELSDEQFIKKFRLSKELAGELIEVLTALRFFASGSHQLDIGNNRSSGLSQASVSRCITEVTYAMNGSASKSGKKMIRTKIE</sequence>
<dbReference type="AlphaFoldDB" id="A0A6G0VT69"/>
<dbReference type="OrthoDB" id="7434799at2759"/>
<reference evidence="1 2" key="1">
    <citation type="submission" date="2019-08" db="EMBL/GenBank/DDBJ databases">
        <title>Whole genome of Aphis craccivora.</title>
        <authorList>
            <person name="Voronova N.V."/>
            <person name="Shulinski R.S."/>
            <person name="Bandarenka Y.V."/>
            <person name="Zhorov D.G."/>
            <person name="Warner D."/>
        </authorList>
    </citation>
    <scope>NUCLEOTIDE SEQUENCE [LARGE SCALE GENOMIC DNA]</scope>
    <source>
        <strain evidence="1">180601</strain>
        <tissue evidence="1">Whole Body</tissue>
    </source>
</reference>
<comment type="caution">
    <text evidence="1">The sequence shown here is derived from an EMBL/GenBank/DDBJ whole genome shotgun (WGS) entry which is preliminary data.</text>
</comment>
<dbReference type="Proteomes" id="UP000478052">
    <property type="component" value="Unassembled WGS sequence"/>
</dbReference>
<protein>
    <recommendedName>
        <fullName evidence="3">Nuclease HARBI1</fullName>
    </recommendedName>
</protein>
<accession>A0A6G0VT69</accession>
<keyword evidence="2" id="KW-1185">Reference proteome</keyword>
<name>A0A6G0VT69_APHCR</name>
<dbReference type="EMBL" id="VUJU01012204">
    <property type="protein sequence ID" value="KAF0708370.1"/>
    <property type="molecule type" value="Genomic_DNA"/>
</dbReference>
<proteinExistence type="predicted"/>
<gene>
    <name evidence="1" type="ORF">FWK35_00034597</name>
</gene>
<evidence type="ECO:0008006" key="3">
    <source>
        <dbReference type="Google" id="ProtNLM"/>
    </source>
</evidence>
<evidence type="ECO:0000313" key="2">
    <source>
        <dbReference type="Proteomes" id="UP000478052"/>
    </source>
</evidence>
<evidence type="ECO:0000313" key="1">
    <source>
        <dbReference type="EMBL" id="KAF0708370.1"/>
    </source>
</evidence>